<dbReference type="Proteomes" id="UP000095431">
    <property type="component" value="Unassembled WGS sequence"/>
</dbReference>
<dbReference type="Gene3D" id="3.40.50.300">
    <property type="entry name" value="P-loop containing nucleotide triphosphate hydrolases"/>
    <property type="match status" value="1"/>
</dbReference>
<dbReference type="SUPFAM" id="SSF56731">
    <property type="entry name" value="DNA primase core"/>
    <property type="match status" value="1"/>
</dbReference>
<protein>
    <submittedName>
        <fullName evidence="2">DNA repair protein RadA</fullName>
    </submittedName>
</protein>
<proteinExistence type="predicted"/>
<dbReference type="InterPro" id="IPR003593">
    <property type="entry name" value="AAA+_ATPase"/>
</dbReference>
<dbReference type="InterPro" id="IPR027417">
    <property type="entry name" value="P-loop_NTPase"/>
</dbReference>
<dbReference type="Pfam" id="PF13155">
    <property type="entry name" value="Toprim_2"/>
    <property type="match status" value="1"/>
</dbReference>
<dbReference type="SUPFAM" id="SSF52540">
    <property type="entry name" value="P-loop containing nucleoside triphosphate hydrolases"/>
    <property type="match status" value="1"/>
</dbReference>
<reference evidence="2 3" key="1">
    <citation type="submission" date="2015-09" db="EMBL/GenBank/DDBJ databases">
        <authorList>
            <consortium name="Pathogen Informatics"/>
        </authorList>
    </citation>
    <scope>NUCLEOTIDE SEQUENCE [LARGE SCALE GENOMIC DNA]</scope>
    <source>
        <strain evidence="2 3">2789STDY5834863</strain>
    </source>
</reference>
<dbReference type="Gene3D" id="3.40.1360.10">
    <property type="match status" value="1"/>
</dbReference>
<name>A0A174BDN5_9FIRM</name>
<gene>
    <name evidence="2" type="ORF">ERS852478_01544</name>
</gene>
<evidence type="ECO:0000313" key="2">
    <source>
        <dbReference type="EMBL" id="CUN97845.1"/>
    </source>
</evidence>
<evidence type="ECO:0000313" key="3">
    <source>
        <dbReference type="Proteomes" id="UP000095431"/>
    </source>
</evidence>
<dbReference type="Pfam" id="PF13481">
    <property type="entry name" value="AAA_25"/>
    <property type="match status" value="1"/>
</dbReference>
<accession>A0A174BDN5</accession>
<dbReference type="SMART" id="SM00382">
    <property type="entry name" value="AAA"/>
    <property type="match status" value="1"/>
</dbReference>
<dbReference type="AlphaFoldDB" id="A0A174BDN5"/>
<evidence type="ECO:0000259" key="1">
    <source>
        <dbReference type="SMART" id="SM00382"/>
    </source>
</evidence>
<sequence length="436" mass="48130">MFVFEAPIDLLSFLCLFKKDWQKQSYLSLGGVGDKALMRFLSDRPNIKTVYLCLDSDQAGNDACSRLAELVPEGLTVHRLLPLYKDWNEVLQHRAEITDGKYLREAVYGLKEPPQEETVEIIRMSEVDTQTVEWLWEPYIPFGKVTIVQGNPGEGKTTFALRLAAACTTGGTLPGMKSLPPFQVIYQTAEDGLGDTVKPRLMEAEADLDRVLVIDEAKRELNLSDERIEKAIVQNGARLIILDPIQAYMGEKTDMNRANEVRPMFRRLADVAERTGCAVILIGHLNKAAGGQSAYRGLGSIDFRAAARSVLLIGRVKREPNVRVIVHDKSSLAPEGKPVAFCLDPETGFSWIGEYDITADELLSGAGGNTATKTEQAERLILDLLADGKELASEDIEKAATEAGISARTVRAAKRNLDGRITSKRIGAAWYHALKK</sequence>
<feature type="domain" description="AAA+ ATPase" evidence="1">
    <location>
        <begin position="142"/>
        <end position="317"/>
    </location>
</feature>
<organism evidence="2 3">
    <name type="scientific">Blautia wexlerae</name>
    <dbReference type="NCBI Taxonomy" id="418240"/>
    <lineage>
        <taxon>Bacteria</taxon>
        <taxon>Bacillati</taxon>
        <taxon>Bacillota</taxon>
        <taxon>Clostridia</taxon>
        <taxon>Lachnospirales</taxon>
        <taxon>Lachnospiraceae</taxon>
        <taxon>Blautia</taxon>
    </lineage>
</organism>
<dbReference type="EMBL" id="CYZN01000008">
    <property type="protein sequence ID" value="CUN97845.1"/>
    <property type="molecule type" value="Genomic_DNA"/>
</dbReference>